<dbReference type="InterPro" id="IPR008920">
    <property type="entry name" value="TF_FadR/GntR_C"/>
</dbReference>
<reference evidence="7" key="1">
    <citation type="submission" date="2017-01" db="EMBL/GenBank/DDBJ databases">
        <authorList>
            <person name="Varghese N."/>
            <person name="Submissions S."/>
        </authorList>
    </citation>
    <scope>NUCLEOTIDE SEQUENCE [LARGE SCALE GENOMIC DNA]</scope>
    <source>
        <strain evidence="7">DSM 29591</strain>
    </source>
</reference>
<dbReference type="PANTHER" id="PTHR43537:SF20">
    <property type="entry name" value="HTH-TYPE TRANSCRIPTIONAL REPRESSOR GLAR"/>
    <property type="match status" value="1"/>
</dbReference>
<evidence type="ECO:0000313" key="6">
    <source>
        <dbReference type="EMBL" id="SIT78868.1"/>
    </source>
</evidence>
<dbReference type="SMART" id="SM00895">
    <property type="entry name" value="FCD"/>
    <property type="match status" value="1"/>
</dbReference>
<accession>A0A1R3WLX1</accession>
<dbReference type="Gene3D" id="1.10.10.10">
    <property type="entry name" value="Winged helix-like DNA-binding domain superfamily/Winged helix DNA-binding domain"/>
    <property type="match status" value="1"/>
</dbReference>
<dbReference type="GO" id="GO:0003700">
    <property type="term" value="F:DNA-binding transcription factor activity"/>
    <property type="evidence" value="ECO:0007669"/>
    <property type="project" value="InterPro"/>
</dbReference>
<dbReference type="OrthoDB" id="8638122at2"/>
<feature type="domain" description="HTH gntR-type" evidence="5">
    <location>
        <begin position="18"/>
        <end position="85"/>
    </location>
</feature>
<dbReference type="PROSITE" id="PS50949">
    <property type="entry name" value="HTH_GNTR"/>
    <property type="match status" value="1"/>
</dbReference>
<dbReference type="SUPFAM" id="SSF46785">
    <property type="entry name" value="Winged helix' DNA-binding domain"/>
    <property type="match status" value="1"/>
</dbReference>
<organism evidence="6 7">
    <name type="scientific">Yoonia rosea</name>
    <dbReference type="NCBI Taxonomy" id="287098"/>
    <lineage>
        <taxon>Bacteria</taxon>
        <taxon>Pseudomonadati</taxon>
        <taxon>Pseudomonadota</taxon>
        <taxon>Alphaproteobacteria</taxon>
        <taxon>Rhodobacterales</taxon>
        <taxon>Paracoccaceae</taxon>
        <taxon>Yoonia</taxon>
    </lineage>
</organism>
<gene>
    <name evidence="6" type="ORF">SAMN05421665_0840</name>
</gene>
<dbReference type="InterPro" id="IPR011711">
    <property type="entry name" value="GntR_C"/>
</dbReference>
<keyword evidence="7" id="KW-1185">Reference proteome</keyword>
<evidence type="ECO:0000259" key="5">
    <source>
        <dbReference type="PROSITE" id="PS50949"/>
    </source>
</evidence>
<dbReference type="SMART" id="SM00345">
    <property type="entry name" value="HTH_GNTR"/>
    <property type="match status" value="1"/>
</dbReference>
<proteinExistence type="predicted"/>
<dbReference type="EMBL" id="FTPR01000001">
    <property type="protein sequence ID" value="SIT78868.1"/>
    <property type="molecule type" value="Genomic_DNA"/>
</dbReference>
<dbReference type="InterPro" id="IPR036390">
    <property type="entry name" value="WH_DNA-bd_sf"/>
</dbReference>
<keyword evidence="2" id="KW-0238">DNA-binding</keyword>
<dbReference type="STRING" id="287098.SAMN05421665_0840"/>
<dbReference type="SUPFAM" id="SSF48008">
    <property type="entry name" value="GntR ligand-binding domain-like"/>
    <property type="match status" value="1"/>
</dbReference>
<dbReference type="Pfam" id="PF00392">
    <property type="entry name" value="GntR"/>
    <property type="match status" value="1"/>
</dbReference>
<feature type="region of interest" description="Disordered" evidence="4">
    <location>
        <begin position="1"/>
        <end position="21"/>
    </location>
</feature>
<dbReference type="Proteomes" id="UP000186997">
    <property type="component" value="Unassembled WGS sequence"/>
</dbReference>
<evidence type="ECO:0000256" key="3">
    <source>
        <dbReference type="ARBA" id="ARBA00023163"/>
    </source>
</evidence>
<evidence type="ECO:0000256" key="1">
    <source>
        <dbReference type="ARBA" id="ARBA00023015"/>
    </source>
</evidence>
<name>A0A1R3WLX1_9RHOB</name>
<dbReference type="Gene3D" id="1.20.120.530">
    <property type="entry name" value="GntR ligand-binding domain-like"/>
    <property type="match status" value="1"/>
</dbReference>
<dbReference type="InterPro" id="IPR036388">
    <property type="entry name" value="WH-like_DNA-bd_sf"/>
</dbReference>
<dbReference type="Pfam" id="PF07729">
    <property type="entry name" value="FCD"/>
    <property type="match status" value="1"/>
</dbReference>
<dbReference type="RefSeq" id="WP_084190724.1">
    <property type="nucleotide sequence ID" value="NZ_FTPR01000001.1"/>
</dbReference>
<evidence type="ECO:0000256" key="2">
    <source>
        <dbReference type="ARBA" id="ARBA00023125"/>
    </source>
</evidence>
<keyword evidence="1" id="KW-0805">Transcription regulation</keyword>
<keyword evidence="3" id="KW-0804">Transcription</keyword>
<dbReference type="GO" id="GO:0003677">
    <property type="term" value="F:DNA binding"/>
    <property type="evidence" value="ECO:0007669"/>
    <property type="project" value="UniProtKB-KW"/>
</dbReference>
<evidence type="ECO:0000256" key="4">
    <source>
        <dbReference type="SAM" id="MobiDB-lite"/>
    </source>
</evidence>
<protein>
    <submittedName>
        <fullName evidence="6">GntR family transcriptional regulator, carbon starvation induced regulator</fullName>
    </submittedName>
</protein>
<dbReference type="PANTHER" id="PTHR43537">
    <property type="entry name" value="TRANSCRIPTIONAL REGULATOR, GNTR FAMILY"/>
    <property type="match status" value="1"/>
</dbReference>
<dbReference type="AlphaFoldDB" id="A0A1R3WLX1"/>
<sequence length="232" mass="26699">MSPNRLGPTTSQSLTRDGTQNRDVLTRLRTDIVSSEFAPEARLKFAEMTKRYDVGVGTLREALSQLSSEGFVTVEAGKGFRVAPVSAKELLEITDHFINFEKRAVREAIEHGGEDWETKIVAVHHRLSLIEGLPWEQRMERHSEWVERHREFHEALVSACQGQWLFRLRSIMFDQLDRYRFVTKRTPEGLGGRKFEEHRDIMAATLARDADLASSLIEEHIRDTSERAIKLL</sequence>
<evidence type="ECO:0000313" key="7">
    <source>
        <dbReference type="Proteomes" id="UP000186997"/>
    </source>
</evidence>
<dbReference type="InterPro" id="IPR000524">
    <property type="entry name" value="Tscrpt_reg_HTH_GntR"/>
</dbReference>